<evidence type="ECO:0000313" key="8">
    <source>
        <dbReference type="Proteomes" id="UP000318815"/>
    </source>
</evidence>
<dbReference type="GO" id="GO:0017004">
    <property type="term" value="P:cytochrome complex assembly"/>
    <property type="evidence" value="ECO:0007669"/>
    <property type="project" value="UniProtKB-KW"/>
</dbReference>
<dbReference type="Pfam" id="PF08534">
    <property type="entry name" value="Redoxin"/>
    <property type="match status" value="1"/>
</dbReference>
<dbReference type="Pfam" id="PF14289">
    <property type="entry name" value="DUF4369"/>
    <property type="match status" value="2"/>
</dbReference>
<evidence type="ECO:0000259" key="6">
    <source>
        <dbReference type="PROSITE" id="PS51352"/>
    </source>
</evidence>
<evidence type="ECO:0000256" key="1">
    <source>
        <dbReference type="ARBA" id="ARBA00004196"/>
    </source>
</evidence>
<dbReference type="InterPro" id="IPR000866">
    <property type="entry name" value="AhpC/TSA"/>
</dbReference>
<evidence type="ECO:0000256" key="2">
    <source>
        <dbReference type="ARBA" id="ARBA00022748"/>
    </source>
</evidence>
<keyword evidence="3" id="KW-1015">Disulfide bond</keyword>
<dbReference type="PANTHER" id="PTHR42852:SF6">
    <property type="entry name" value="THIOL:DISULFIDE INTERCHANGE PROTEIN DSBE"/>
    <property type="match status" value="1"/>
</dbReference>
<organism evidence="7 8">
    <name type="scientific">Chitinophaga pinensis</name>
    <dbReference type="NCBI Taxonomy" id="79329"/>
    <lineage>
        <taxon>Bacteria</taxon>
        <taxon>Pseudomonadati</taxon>
        <taxon>Bacteroidota</taxon>
        <taxon>Chitinophagia</taxon>
        <taxon>Chitinophagales</taxon>
        <taxon>Chitinophagaceae</taxon>
        <taxon>Chitinophaga</taxon>
    </lineage>
</organism>
<evidence type="ECO:0000256" key="4">
    <source>
        <dbReference type="ARBA" id="ARBA00023284"/>
    </source>
</evidence>
<feature type="domain" description="Thioredoxin" evidence="6">
    <location>
        <begin position="231"/>
        <end position="372"/>
    </location>
</feature>
<dbReference type="CDD" id="cd02966">
    <property type="entry name" value="TlpA_like_family"/>
    <property type="match status" value="2"/>
</dbReference>
<dbReference type="InterPro" id="IPR050553">
    <property type="entry name" value="Thioredoxin_ResA/DsbE_sf"/>
</dbReference>
<dbReference type="GO" id="GO:0016491">
    <property type="term" value="F:oxidoreductase activity"/>
    <property type="evidence" value="ECO:0007669"/>
    <property type="project" value="InterPro"/>
</dbReference>
<keyword evidence="2" id="KW-0201">Cytochrome c-type biogenesis</keyword>
<gene>
    <name evidence="7" type="ORF">FEF09_06030</name>
</gene>
<comment type="subcellular location">
    <subcellularLocation>
        <location evidence="1">Cell envelope</location>
    </subcellularLocation>
</comment>
<dbReference type="Proteomes" id="UP000318815">
    <property type="component" value="Unassembled WGS sequence"/>
</dbReference>
<protein>
    <submittedName>
        <fullName evidence="7">Redoxin domain-containing protein</fullName>
    </submittedName>
</protein>
<dbReference type="InterPro" id="IPR013740">
    <property type="entry name" value="Redoxin"/>
</dbReference>
<dbReference type="InterPro" id="IPR036249">
    <property type="entry name" value="Thioredoxin-like_sf"/>
</dbReference>
<dbReference type="Gene3D" id="3.40.30.10">
    <property type="entry name" value="Glutaredoxin"/>
    <property type="match status" value="2"/>
</dbReference>
<dbReference type="GO" id="GO:0030313">
    <property type="term" value="C:cell envelope"/>
    <property type="evidence" value="ECO:0007669"/>
    <property type="project" value="UniProtKB-SubCell"/>
</dbReference>
<feature type="signal peptide" evidence="5">
    <location>
        <begin position="1"/>
        <end position="24"/>
    </location>
</feature>
<dbReference type="EMBL" id="VOHS01000004">
    <property type="protein sequence ID" value="TWW01554.1"/>
    <property type="molecule type" value="Genomic_DNA"/>
</dbReference>
<evidence type="ECO:0000256" key="5">
    <source>
        <dbReference type="SAM" id="SignalP"/>
    </source>
</evidence>
<proteinExistence type="predicted"/>
<dbReference type="InterPro" id="IPR013766">
    <property type="entry name" value="Thioredoxin_domain"/>
</dbReference>
<keyword evidence="5" id="KW-0732">Signal</keyword>
<dbReference type="Pfam" id="PF00578">
    <property type="entry name" value="AhpC-TSA"/>
    <property type="match status" value="1"/>
</dbReference>
<comment type="caution">
    <text evidence="7">The sequence shown here is derived from an EMBL/GenBank/DDBJ whole genome shotgun (WGS) entry which is preliminary data.</text>
</comment>
<reference evidence="7 8" key="1">
    <citation type="submission" date="2019-08" db="EMBL/GenBank/DDBJ databases">
        <title>Whole genome sequencing of chitin degrading bacteria Chitinophaga pinensis YS16.</title>
        <authorList>
            <person name="Singh R.P."/>
            <person name="Manchanda G."/>
            <person name="Maurya I.K."/>
            <person name="Joshi N.K."/>
            <person name="Srivastava A.K."/>
        </authorList>
    </citation>
    <scope>NUCLEOTIDE SEQUENCE [LARGE SCALE GENOMIC DNA]</scope>
    <source>
        <strain evidence="7 8">YS-16</strain>
    </source>
</reference>
<dbReference type="PANTHER" id="PTHR42852">
    <property type="entry name" value="THIOL:DISULFIDE INTERCHANGE PROTEIN DSBE"/>
    <property type="match status" value="1"/>
</dbReference>
<dbReference type="GO" id="GO:0016209">
    <property type="term" value="F:antioxidant activity"/>
    <property type="evidence" value="ECO:0007669"/>
    <property type="project" value="InterPro"/>
</dbReference>
<dbReference type="InterPro" id="IPR017937">
    <property type="entry name" value="Thioredoxin_CS"/>
</dbReference>
<sequence length="715" mass="80605">MRYHLFKHTIPLITLLIGSLAAKAQSGAGSFTLKGQVAANKYPAVLYLDYEVGDKNWVHDSVMLKDGHFKFTGKLKRPVSARLIFKNQPGYRYFYLQPGTVEVNTTGSLDSATVSGSPNTTIQDNYFRLRENQSAIFAGLRNRSFFNRGNQDTLDVVKAETAVAQKQYVRILADLIRQNADAYASWDIVYNCRIAMDPDFITPLFDALSPKFKNAPEGKELATQIANVRRVMEGAPAPDFTQSDVKGNQISLSSFRGKYVLVDFWASWCGVCRMENPNVLRAYNVFKDRGFTVLGVSLDDSTQHQKWLKAIEEDNMPWQQVSDLKGRNNMAALQYGIRGIPQNVLIGPDGVIVGKNLRDKDLMNKLITIFDKGYNMRLEGDIKGFKDSIMIFSYNRDNVQIRDTVPVKNGQFSWLALMKEPQAVQAISLPNHHMLRFFSDIGYLQLSAKADSLAAFTLKGSALQDEANFFKASVKTITDQQTEVVMKYYAANTKEAQRPYKAQMKTLQNEYNDRVKKYIQTNFYSLYALQMVKDMAEDLTGPEYSEVNPLFMLLPEVVRHTPTGKLVADKMPVIKRQAIGEAVADFSQSDSTGKSVSMGDFKGKYVLVDFWASWCGPCRAENPNVLKAYDAFKAKGFTVVGISLDTDAFKWKKAIHDDHMPWTQLSDLKGWKNDVAQYYGVRGIPWNMLVGPDGKIIAKGLRDEELMSKLSEVMQ</sequence>
<keyword evidence="4" id="KW-0676">Redox-active center</keyword>
<dbReference type="OrthoDB" id="750178at2"/>
<feature type="chain" id="PRO_5023040765" evidence="5">
    <location>
        <begin position="25"/>
        <end position="715"/>
    </location>
</feature>
<dbReference type="InterPro" id="IPR025380">
    <property type="entry name" value="DUF4369"/>
</dbReference>
<evidence type="ECO:0000256" key="3">
    <source>
        <dbReference type="ARBA" id="ARBA00023157"/>
    </source>
</evidence>
<name>A0A5C6LXN5_9BACT</name>
<dbReference type="PROSITE" id="PS00194">
    <property type="entry name" value="THIOREDOXIN_1"/>
    <property type="match status" value="1"/>
</dbReference>
<evidence type="ECO:0000313" key="7">
    <source>
        <dbReference type="EMBL" id="TWW01554.1"/>
    </source>
</evidence>
<feature type="domain" description="Thioredoxin" evidence="6">
    <location>
        <begin position="577"/>
        <end position="715"/>
    </location>
</feature>
<dbReference type="PROSITE" id="PS51352">
    <property type="entry name" value="THIOREDOXIN_2"/>
    <property type="match status" value="2"/>
</dbReference>
<keyword evidence="8" id="KW-1185">Reference proteome</keyword>
<dbReference type="RefSeq" id="WP_146304275.1">
    <property type="nucleotide sequence ID" value="NZ_VOHS01000004.1"/>
</dbReference>
<dbReference type="SUPFAM" id="SSF52833">
    <property type="entry name" value="Thioredoxin-like"/>
    <property type="match status" value="2"/>
</dbReference>
<dbReference type="AlphaFoldDB" id="A0A5C6LXN5"/>
<accession>A0A5C6LXN5</accession>